<feature type="compositionally biased region" description="Polar residues" evidence="1">
    <location>
        <begin position="490"/>
        <end position="499"/>
    </location>
</feature>
<feature type="compositionally biased region" description="Low complexity" evidence="1">
    <location>
        <begin position="472"/>
        <end position="485"/>
    </location>
</feature>
<evidence type="ECO:0000256" key="2">
    <source>
        <dbReference type="SAM" id="Phobius"/>
    </source>
</evidence>
<dbReference type="InterPro" id="IPR010352">
    <property type="entry name" value="DUF945"/>
</dbReference>
<evidence type="ECO:0000313" key="3">
    <source>
        <dbReference type="EMBL" id="KRG20460.1"/>
    </source>
</evidence>
<sequence length="499" mass="55574">MKRKIGIYILLIAIILGAAPYLAGFIVENKFKDIVQATSELDSMTISVVEYDRGWRKSHAKTRVTFQGDVVEKLNLQAQQHKVSGDIASKDISIMIVHDIRHGPFVQLKDGNYADWTFALATIHSVLAPTEEAKKQLMAVVGETELVTMDSEIKIDGATKAKIVGKELKIQEADQEHFLWKGVTGDWELSRDLKRFQGNLLMPGFDAYLTDSRFIGEDLVIKTDRFKTPEGLWLGNLKLDLQKFQGDKAKKTKFVITGLAASGVNDLENNMIESSGTIRIEHIDFDDQKYGPVNYSGSVKNISPVVMKRFIEISKDLQKAPEAEQVKYAQQLFELVPDFLKARPVLVIDDFSIGTPEGQFKSALSVEVGGPEAYDMQNTQKIVQSIVAKGNIFLPRALLHRLLAVARNQETTEQVNTQADELINKQIQEGLWVTKNELLTMDFEFKDSQLKVNGKSLDLFKILFEAKTQATQAHEHAAPAPQAPQGGSDTGTSSMSAPH</sequence>
<keyword evidence="2" id="KW-1133">Transmembrane helix</keyword>
<dbReference type="EMBL" id="LKAJ02000001">
    <property type="protein sequence ID" value="MCS5712247.1"/>
    <property type="molecule type" value="Genomic_DNA"/>
</dbReference>
<evidence type="ECO:0000256" key="1">
    <source>
        <dbReference type="SAM" id="MobiDB-lite"/>
    </source>
</evidence>
<keyword evidence="2" id="KW-0472">Membrane</keyword>
<protein>
    <submittedName>
        <fullName evidence="4">YdgA family protein</fullName>
    </submittedName>
</protein>
<gene>
    <name evidence="4" type="ORF">HT99x_012465</name>
    <name evidence="3" type="ORF">HT99x_02388</name>
</gene>
<proteinExistence type="predicted"/>
<feature type="region of interest" description="Disordered" evidence="1">
    <location>
        <begin position="472"/>
        <end position="499"/>
    </location>
</feature>
<accession>A0A0Q9YIP2</accession>
<reference evidence="3" key="1">
    <citation type="submission" date="2015-09" db="EMBL/GenBank/DDBJ databases">
        <title>Draft Genome Sequences of Two Novel Amoeba-resistant Intranuclear Bacteria, Candidatus Berkiella cookevillensis and Candidatus Berkiella aquae.</title>
        <authorList>
            <person name="Mehari Y.T."/>
            <person name="Arivett B.A."/>
            <person name="Farone A.L."/>
            <person name="Gunderson J.H."/>
            <person name="Farone M.B."/>
        </authorList>
    </citation>
    <scope>NUCLEOTIDE SEQUENCE [LARGE SCALE GENOMIC DNA]</scope>
    <source>
        <strain evidence="3">HT99</strain>
    </source>
</reference>
<dbReference type="STRING" id="295108.HT99x_02388"/>
<evidence type="ECO:0000313" key="5">
    <source>
        <dbReference type="Proteomes" id="UP000051497"/>
    </source>
</evidence>
<evidence type="ECO:0000313" key="4">
    <source>
        <dbReference type="EMBL" id="MCS5712247.1"/>
    </source>
</evidence>
<dbReference type="EMBL" id="LKAJ01000011">
    <property type="protein sequence ID" value="KRG20460.1"/>
    <property type="molecule type" value="Genomic_DNA"/>
</dbReference>
<feature type="transmembrane region" description="Helical" evidence="2">
    <location>
        <begin position="7"/>
        <end position="27"/>
    </location>
</feature>
<organism evidence="3">
    <name type="scientific">Candidatus Berkiella aquae</name>
    <dbReference type="NCBI Taxonomy" id="295108"/>
    <lineage>
        <taxon>Bacteria</taxon>
        <taxon>Pseudomonadati</taxon>
        <taxon>Pseudomonadota</taxon>
        <taxon>Gammaproteobacteria</taxon>
        <taxon>Candidatus Berkiellales</taxon>
        <taxon>Candidatus Berkiellaceae</taxon>
        <taxon>Candidatus Berkiella</taxon>
    </lineage>
</organism>
<reference evidence="4" key="2">
    <citation type="journal article" date="2016" name="Genome Announc.">
        <title>Draft Genome Sequences of Two Novel Amoeba-Resistant Intranuclear Bacteria, 'Candidatus Berkiella cookevillensis' and 'Candidatus Berkiella aquae'.</title>
        <authorList>
            <person name="Mehari Y.T."/>
            <person name="Arivett B.A."/>
            <person name="Farone A.L."/>
            <person name="Gunderson J.H."/>
            <person name="Farone M.B."/>
        </authorList>
    </citation>
    <scope>NUCLEOTIDE SEQUENCE</scope>
    <source>
        <strain evidence="4">HT99</strain>
    </source>
</reference>
<dbReference type="RefSeq" id="WP_075067005.1">
    <property type="nucleotide sequence ID" value="NZ_LKAJ02000001.1"/>
</dbReference>
<comment type="caution">
    <text evidence="3">The sequence shown here is derived from an EMBL/GenBank/DDBJ whole genome shotgun (WGS) entry which is preliminary data.</text>
</comment>
<reference evidence="4" key="3">
    <citation type="submission" date="2021-06" db="EMBL/GenBank/DDBJ databases">
        <title>Genomic Description and Analysis of Intracellular Bacteria, Candidatus Berkiella cookevillensis and Candidatus Berkiella aquae.</title>
        <authorList>
            <person name="Kidane D.T."/>
            <person name="Mehari Y.T."/>
            <person name="Rice F.C."/>
            <person name="Arivett B.A."/>
            <person name="Farone A.L."/>
            <person name="Berk S.G."/>
            <person name="Farone M.B."/>
        </authorList>
    </citation>
    <scope>NUCLEOTIDE SEQUENCE</scope>
    <source>
        <strain evidence="4">HT99</strain>
    </source>
</reference>
<dbReference type="OrthoDB" id="6222832at2"/>
<keyword evidence="2" id="KW-0812">Transmembrane</keyword>
<keyword evidence="5" id="KW-1185">Reference proteome</keyword>
<dbReference type="AlphaFoldDB" id="A0A0Q9YIP2"/>
<name>A0A0Q9YIP2_9GAMM</name>
<dbReference type="Pfam" id="PF06097">
    <property type="entry name" value="DUF945"/>
    <property type="match status" value="1"/>
</dbReference>
<dbReference type="Proteomes" id="UP000051497">
    <property type="component" value="Unassembled WGS sequence"/>
</dbReference>